<dbReference type="Gene3D" id="1.10.10.10">
    <property type="entry name" value="Winged helix-like DNA-binding domain superfamily/Winged helix DNA-binding domain"/>
    <property type="match status" value="1"/>
</dbReference>
<sequence length="177" mass="18096">MTADDTTGQSGPQDPGALMGTELSDAVVLFHDALGSLMGLSAADHKALGILRREGPMSASELARRTGLTAGAVTGLVDRLARGGHARRERDPDDRRRLVIAAGGPASPELVAAVAGLTQGMAAVTARFTPDELAVVARWVEATTATLQEQVVAIARRRDADAATRTPAGSSTGSSTG</sequence>
<evidence type="ECO:0000313" key="3">
    <source>
        <dbReference type="EMBL" id="MCA5894343.1"/>
    </source>
</evidence>
<protein>
    <submittedName>
        <fullName evidence="3">MarR family transcriptional regulator</fullName>
    </submittedName>
</protein>
<reference evidence="3 4" key="1">
    <citation type="submission" date="2021-09" db="EMBL/GenBank/DDBJ databases">
        <title>Isoptericola luteus sp. nov., a novel bacterium isolated from Harbin, the capital city of Heilongjiang province.</title>
        <authorList>
            <person name="Li J."/>
        </authorList>
    </citation>
    <scope>NUCLEOTIDE SEQUENCE [LARGE SCALE GENOMIC DNA]</scope>
    <source>
        <strain evidence="3 4">NEAU-Y5</strain>
    </source>
</reference>
<dbReference type="InterPro" id="IPR036388">
    <property type="entry name" value="WH-like_DNA-bd_sf"/>
</dbReference>
<dbReference type="PANTHER" id="PTHR33164:SF106">
    <property type="entry name" value="TRANSCRIPTIONAL REGULATORY PROTEIN"/>
    <property type="match status" value="1"/>
</dbReference>
<feature type="region of interest" description="Disordered" evidence="1">
    <location>
        <begin position="156"/>
        <end position="177"/>
    </location>
</feature>
<dbReference type="EMBL" id="JAIXCQ010000009">
    <property type="protein sequence ID" value="MCA5894343.1"/>
    <property type="molecule type" value="Genomic_DNA"/>
</dbReference>
<dbReference type="InterPro" id="IPR039422">
    <property type="entry name" value="MarR/SlyA-like"/>
</dbReference>
<evidence type="ECO:0000256" key="1">
    <source>
        <dbReference type="SAM" id="MobiDB-lite"/>
    </source>
</evidence>
<dbReference type="InterPro" id="IPR036390">
    <property type="entry name" value="WH_DNA-bd_sf"/>
</dbReference>
<dbReference type="InterPro" id="IPR000835">
    <property type="entry name" value="HTH_MarR-typ"/>
</dbReference>
<proteinExistence type="predicted"/>
<dbReference type="PROSITE" id="PS50995">
    <property type="entry name" value="HTH_MARR_2"/>
    <property type="match status" value="1"/>
</dbReference>
<feature type="compositionally biased region" description="Low complexity" evidence="1">
    <location>
        <begin position="163"/>
        <end position="177"/>
    </location>
</feature>
<dbReference type="Pfam" id="PF12802">
    <property type="entry name" value="MarR_2"/>
    <property type="match status" value="1"/>
</dbReference>
<evidence type="ECO:0000313" key="4">
    <source>
        <dbReference type="Proteomes" id="UP001319870"/>
    </source>
</evidence>
<feature type="domain" description="HTH marR-type" evidence="2">
    <location>
        <begin position="16"/>
        <end position="145"/>
    </location>
</feature>
<gene>
    <name evidence="3" type="ORF">LEP48_13440</name>
</gene>
<comment type="caution">
    <text evidence="3">The sequence shown here is derived from an EMBL/GenBank/DDBJ whole genome shotgun (WGS) entry which is preliminary data.</text>
</comment>
<dbReference type="Proteomes" id="UP001319870">
    <property type="component" value="Unassembled WGS sequence"/>
</dbReference>
<dbReference type="SUPFAM" id="SSF46785">
    <property type="entry name" value="Winged helix' DNA-binding domain"/>
    <property type="match status" value="1"/>
</dbReference>
<evidence type="ECO:0000259" key="2">
    <source>
        <dbReference type="PROSITE" id="PS50995"/>
    </source>
</evidence>
<dbReference type="SMART" id="SM00347">
    <property type="entry name" value="HTH_MARR"/>
    <property type="match status" value="1"/>
</dbReference>
<name>A0ABS7ZHE7_9MICO</name>
<dbReference type="PANTHER" id="PTHR33164">
    <property type="entry name" value="TRANSCRIPTIONAL REGULATOR, MARR FAMILY"/>
    <property type="match status" value="1"/>
</dbReference>
<organism evidence="3 4">
    <name type="scientific">Isoptericola luteus</name>
    <dbReference type="NCBI Taxonomy" id="2879484"/>
    <lineage>
        <taxon>Bacteria</taxon>
        <taxon>Bacillati</taxon>
        <taxon>Actinomycetota</taxon>
        <taxon>Actinomycetes</taxon>
        <taxon>Micrococcales</taxon>
        <taxon>Promicromonosporaceae</taxon>
        <taxon>Isoptericola</taxon>
    </lineage>
</organism>
<dbReference type="RefSeq" id="WP_225566105.1">
    <property type="nucleotide sequence ID" value="NZ_JAIXCQ010000009.1"/>
</dbReference>
<keyword evidence="4" id="KW-1185">Reference proteome</keyword>
<accession>A0ABS7ZHE7</accession>